<dbReference type="Proteomes" id="UP000253083">
    <property type="component" value="Unassembled WGS sequence"/>
</dbReference>
<accession>A0A395JPL0</accession>
<dbReference type="AlphaFoldDB" id="A0A395JPL0"/>
<name>A0A395JPL0_9GAMM</name>
<dbReference type="RefSeq" id="WP_211316901.1">
    <property type="nucleotide sequence ID" value="NZ_QNRT01000002.1"/>
</dbReference>
<evidence type="ECO:0000313" key="2">
    <source>
        <dbReference type="Proteomes" id="UP000253083"/>
    </source>
</evidence>
<reference evidence="1 2" key="1">
    <citation type="submission" date="2018-06" db="EMBL/GenBank/DDBJ databases">
        <title>Genomic Encyclopedia of Type Strains, Phase IV (KMG-IV): sequencing the most valuable type-strain genomes for metagenomic binning, comparative biology and taxonomic classification.</title>
        <authorList>
            <person name="Goeker M."/>
        </authorList>
    </citation>
    <scope>NUCLEOTIDE SEQUENCE [LARGE SCALE GENOMIC DNA]</scope>
    <source>
        <strain evidence="1 2">DSM 24032</strain>
    </source>
</reference>
<proteinExistence type="predicted"/>
<dbReference type="InParanoid" id="A0A395JPL0"/>
<organism evidence="1 2">
    <name type="scientific">Arenicella xantha</name>
    <dbReference type="NCBI Taxonomy" id="644221"/>
    <lineage>
        <taxon>Bacteria</taxon>
        <taxon>Pseudomonadati</taxon>
        <taxon>Pseudomonadota</taxon>
        <taxon>Gammaproteobacteria</taxon>
        <taxon>Arenicellales</taxon>
        <taxon>Arenicellaceae</taxon>
        <taxon>Arenicella</taxon>
    </lineage>
</organism>
<dbReference type="EMBL" id="QNRT01000002">
    <property type="protein sequence ID" value="RBP50640.1"/>
    <property type="molecule type" value="Genomic_DNA"/>
</dbReference>
<gene>
    <name evidence="1" type="ORF">DFR28_10251</name>
</gene>
<sequence length="179" mass="19484">MLKSILSKMIRKFESHYDYDASYMHDINAISASATTRLMMLSGMTNYSGTNKPIWGGAALAATLYGDCGPCAQLVIDRLLEAGVDAKQLTACINNDWPTAGTTGLGFRFAHATLHNLDNLDLLRNEIVEKYGDKTLLAASFATVSYPVYPLLKRALGSAKACQKLMIGEYQAVIEPPQS</sequence>
<keyword evidence="2" id="KW-1185">Reference proteome</keyword>
<evidence type="ECO:0000313" key="1">
    <source>
        <dbReference type="EMBL" id="RBP50640.1"/>
    </source>
</evidence>
<comment type="caution">
    <text evidence="1">The sequence shown here is derived from an EMBL/GenBank/DDBJ whole genome shotgun (WGS) entry which is preliminary data.</text>
</comment>
<protein>
    <submittedName>
        <fullName evidence="1">Uncharacterized protein</fullName>
    </submittedName>
</protein>